<evidence type="ECO:0000313" key="1">
    <source>
        <dbReference type="EMBL" id="GBL71708.1"/>
    </source>
</evidence>
<sequence>MEQTIQTHWPIGYIGTAEIPPHNGSPYLANMWGIAVHEAMKQTERQLLHGELRPPLAEGRKKKA</sequence>
<organism evidence="1 2">
    <name type="scientific">Araneus ventricosus</name>
    <name type="common">Orbweaver spider</name>
    <name type="synonym">Epeira ventricosa</name>
    <dbReference type="NCBI Taxonomy" id="182803"/>
    <lineage>
        <taxon>Eukaryota</taxon>
        <taxon>Metazoa</taxon>
        <taxon>Ecdysozoa</taxon>
        <taxon>Arthropoda</taxon>
        <taxon>Chelicerata</taxon>
        <taxon>Arachnida</taxon>
        <taxon>Araneae</taxon>
        <taxon>Araneomorphae</taxon>
        <taxon>Entelegynae</taxon>
        <taxon>Araneoidea</taxon>
        <taxon>Araneidae</taxon>
        <taxon>Araneus</taxon>
    </lineage>
</organism>
<keyword evidence="2" id="KW-1185">Reference proteome</keyword>
<protein>
    <submittedName>
        <fullName evidence="1">Uncharacterized protein</fullName>
    </submittedName>
</protein>
<comment type="caution">
    <text evidence="1">The sequence shown here is derived from an EMBL/GenBank/DDBJ whole genome shotgun (WGS) entry which is preliminary data.</text>
</comment>
<reference evidence="1 2" key="1">
    <citation type="journal article" date="2019" name="Sci. Rep.">
        <title>Orb-weaving spider Araneus ventricosus genome elucidates the spidroin gene catalogue.</title>
        <authorList>
            <person name="Kono N."/>
            <person name="Nakamura H."/>
            <person name="Ohtoshi R."/>
            <person name="Moran D.A.P."/>
            <person name="Shinohara A."/>
            <person name="Yoshida Y."/>
            <person name="Fujiwara M."/>
            <person name="Mori M."/>
            <person name="Tomita M."/>
            <person name="Arakawa K."/>
        </authorList>
    </citation>
    <scope>NUCLEOTIDE SEQUENCE [LARGE SCALE GENOMIC DNA]</scope>
</reference>
<dbReference type="Proteomes" id="UP000499080">
    <property type="component" value="Unassembled WGS sequence"/>
</dbReference>
<proteinExistence type="predicted"/>
<dbReference type="AlphaFoldDB" id="A0A4Y1ZWG0"/>
<dbReference type="EMBL" id="BGPR01078725">
    <property type="protein sequence ID" value="GBL71708.1"/>
    <property type="molecule type" value="Genomic_DNA"/>
</dbReference>
<accession>A0A4Y1ZWG0</accession>
<evidence type="ECO:0000313" key="2">
    <source>
        <dbReference type="Proteomes" id="UP000499080"/>
    </source>
</evidence>
<name>A0A4Y1ZWG0_ARAVE</name>
<gene>
    <name evidence="1" type="ORF">AVEN_3054_1</name>
</gene>